<dbReference type="Proteomes" id="UP000823405">
    <property type="component" value="Unassembled WGS sequence"/>
</dbReference>
<comment type="caution">
    <text evidence="3">The sequence shown here is derived from an EMBL/GenBank/DDBJ whole genome shotgun (WGS) entry which is preliminary data.</text>
</comment>
<dbReference type="InterPro" id="IPR056251">
    <property type="entry name" value="Arm_rpt_dom"/>
</dbReference>
<feature type="non-terminal residue" evidence="3">
    <location>
        <position position="424"/>
    </location>
</feature>
<organism evidence="3 4">
    <name type="scientific">Linnemannia gamsii</name>
    <dbReference type="NCBI Taxonomy" id="64522"/>
    <lineage>
        <taxon>Eukaryota</taxon>
        <taxon>Fungi</taxon>
        <taxon>Fungi incertae sedis</taxon>
        <taxon>Mucoromycota</taxon>
        <taxon>Mortierellomycotina</taxon>
        <taxon>Mortierellomycetes</taxon>
        <taxon>Mortierellales</taxon>
        <taxon>Mortierellaceae</taxon>
        <taxon>Linnemannia</taxon>
    </lineage>
</organism>
<feature type="compositionally biased region" description="Polar residues" evidence="1">
    <location>
        <begin position="88"/>
        <end position="101"/>
    </location>
</feature>
<feature type="compositionally biased region" description="Polar residues" evidence="1">
    <location>
        <begin position="8"/>
        <end position="17"/>
    </location>
</feature>
<keyword evidence="4" id="KW-1185">Reference proteome</keyword>
<dbReference type="Pfam" id="PF23948">
    <property type="entry name" value="ARM_5"/>
    <property type="match status" value="1"/>
</dbReference>
<dbReference type="OrthoDB" id="2425852at2759"/>
<protein>
    <recommendedName>
        <fullName evidence="2">Arm-like repeat domain-containing protein</fullName>
    </recommendedName>
</protein>
<dbReference type="EMBL" id="JAAAIN010002630">
    <property type="protein sequence ID" value="KAG0291384.1"/>
    <property type="molecule type" value="Genomic_DNA"/>
</dbReference>
<proteinExistence type="predicted"/>
<evidence type="ECO:0000313" key="3">
    <source>
        <dbReference type="EMBL" id="KAG0291384.1"/>
    </source>
</evidence>
<sequence>MSSSSSSPQGNSPNNLLGRSEHYAAGRARSGVHRQNLSLNVECEEGSASDSESTTSKHSPKLDSRKRMLLSPEGDPKTKRTTLFPAATDTSHGSTQASSAATPIPLDIVNPARPDSVTMGAASSGQATPTVLVTQTRHSFAPLGPLRMNIFPKNVARPTLTTDLPAPGSRFEKTTQLAYCYSLFARAEALTSSAAMDGDGDQFIPLDTEQQNWIQEMDIAEQDQLRMLIDQLINKFSDDNIKGPADVAEIILVAPVLDREAYRALLSCFVDKFERAIPLDPTLLQGLVQVVENAPTGYLIDNDLDRIVTVLSKELSVTYTGASNRPLYLIWALSRIVDVMSSNKVKDLSRDRDHQPIQQQLDELKESSNIYLHYQAEYVYQALQYVPDDETPLQALWRYTQVAAPIASGVASIFELDPTGFLEG</sequence>
<evidence type="ECO:0000313" key="4">
    <source>
        <dbReference type="Proteomes" id="UP000823405"/>
    </source>
</evidence>
<reference evidence="3" key="1">
    <citation type="journal article" date="2020" name="Fungal Divers.">
        <title>Resolving the Mortierellaceae phylogeny through synthesis of multi-gene phylogenetics and phylogenomics.</title>
        <authorList>
            <person name="Vandepol N."/>
            <person name="Liber J."/>
            <person name="Desiro A."/>
            <person name="Na H."/>
            <person name="Kennedy M."/>
            <person name="Barry K."/>
            <person name="Grigoriev I.V."/>
            <person name="Miller A.N."/>
            <person name="O'Donnell K."/>
            <person name="Stajich J.E."/>
            <person name="Bonito G."/>
        </authorList>
    </citation>
    <scope>NUCLEOTIDE SEQUENCE</scope>
    <source>
        <strain evidence="3">NVP60</strain>
    </source>
</reference>
<feature type="domain" description="Arm-like repeat" evidence="2">
    <location>
        <begin position="216"/>
        <end position="424"/>
    </location>
</feature>
<name>A0A9P6QTX9_9FUNG</name>
<evidence type="ECO:0000259" key="2">
    <source>
        <dbReference type="Pfam" id="PF23948"/>
    </source>
</evidence>
<evidence type="ECO:0000256" key="1">
    <source>
        <dbReference type="SAM" id="MobiDB-lite"/>
    </source>
</evidence>
<accession>A0A9P6QTX9</accession>
<feature type="region of interest" description="Disordered" evidence="1">
    <location>
        <begin position="1"/>
        <end position="105"/>
    </location>
</feature>
<feature type="compositionally biased region" description="Polar residues" evidence="1">
    <location>
        <begin position="48"/>
        <end position="57"/>
    </location>
</feature>
<dbReference type="AlphaFoldDB" id="A0A9P6QTX9"/>
<gene>
    <name evidence="3" type="ORF">BGZ97_005902</name>
</gene>